<dbReference type="Pfam" id="PF21738">
    <property type="entry name" value="DJR-like_dom"/>
    <property type="match status" value="1"/>
</dbReference>
<dbReference type="EMBL" id="CADCXV010001475">
    <property type="protein sequence ID" value="CAB0044653.1"/>
    <property type="molecule type" value="Genomic_DNA"/>
</dbReference>
<evidence type="ECO:0000313" key="2">
    <source>
        <dbReference type="EMBL" id="CAB0044653.1"/>
    </source>
</evidence>
<organism evidence="2 3">
    <name type="scientific">Trichogramma brassicae</name>
    <dbReference type="NCBI Taxonomy" id="86971"/>
    <lineage>
        <taxon>Eukaryota</taxon>
        <taxon>Metazoa</taxon>
        <taxon>Ecdysozoa</taxon>
        <taxon>Arthropoda</taxon>
        <taxon>Hexapoda</taxon>
        <taxon>Insecta</taxon>
        <taxon>Pterygota</taxon>
        <taxon>Neoptera</taxon>
        <taxon>Endopterygota</taxon>
        <taxon>Hymenoptera</taxon>
        <taxon>Apocrita</taxon>
        <taxon>Proctotrupomorpha</taxon>
        <taxon>Chalcidoidea</taxon>
        <taxon>Trichogrammatidae</taxon>
        <taxon>Trichogramma</taxon>
    </lineage>
</organism>
<gene>
    <name evidence="2" type="ORF">TBRA_LOCUS16241</name>
</gene>
<dbReference type="AlphaFoldDB" id="A0A6H5J2L2"/>
<dbReference type="Proteomes" id="UP000479190">
    <property type="component" value="Unassembled WGS sequence"/>
</dbReference>
<dbReference type="OrthoDB" id="6761856at2759"/>
<evidence type="ECO:0000259" key="1">
    <source>
        <dbReference type="Pfam" id="PF21738"/>
    </source>
</evidence>
<reference evidence="2 3" key="1">
    <citation type="submission" date="2020-02" db="EMBL/GenBank/DDBJ databases">
        <authorList>
            <person name="Ferguson B K."/>
        </authorList>
    </citation>
    <scope>NUCLEOTIDE SEQUENCE [LARGE SCALE GENOMIC DNA]</scope>
</reference>
<dbReference type="InterPro" id="IPR049512">
    <property type="entry name" value="DJR-like_dom"/>
</dbReference>
<dbReference type="PANTHER" id="PTHR36159">
    <property type="entry name" value="PROTEIN CBG23766"/>
    <property type="match status" value="1"/>
</dbReference>
<sequence length="311" mass="35346">MPYVQLSNEYKIRLLRQIDKPIAMSFRSWELYEYPTLPISTRHVWTVKTSNQLEKPRFVILAFQTNRKAIRENDASLFDHCNLTNVKLFLNSQYYPYNNLNINVAQTQYAALYDIVWLIGVGCVRDTCIRVARCSGGSNHCSSKSHLYSGVCIRLCALTRSNVQQRAVTCSNAQQRAVTSPRKMPMTVTRSVTSRRGMLKIWRKSPSEILFAPRGYPAQYVYGAAHISASFLVSFIGCFNKPHNSFFGEVIERAEEEVSYSTDDRCQGSFMAIARMLVERFRRRFSTVFVASMSCTSDISALCGVRAGIVA</sequence>
<name>A0A6H5J2L2_9HYME</name>
<evidence type="ECO:0000313" key="3">
    <source>
        <dbReference type="Proteomes" id="UP000479190"/>
    </source>
</evidence>
<dbReference type="PANTHER" id="PTHR36159:SF1">
    <property type="entry name" value="RETROVIRUS-RELATED POL POLYPROTEIN FROM TRANSPOSON 412-LIKE PROTEIN"/>
    <property type="match status" value="1"/>
</dbReference>
<proteinExistence type="predicted"/>
<keyword evidence="3" id="KW-1185">Reference proteome</keyword>
<protein>
    <recommendedName>
        <fullName evidence="1">Double jelly roll-like domain-containing protein</fullName>
    </recommendedName>
</protein>
<feature type="domain" description="Double jelly roll-like" evidence="1">
    <location>
        <begin position="1"/>
        <end position="115"/>
    </location>
</feature>
<accession>A0A6H5J2L2</accession>